<sequence>MARRQILSLSERESLLALPDDELTLTRMAYFSEHDLALISAHRKPASRFGFAVLLCYLKNVGFAPDKKIPPSDALLKHIASRLKLTGDLWPAYLSDTLIGGPDTPESLVVNFNGVDCFTLADYVEALTRSHDQKSFLHNLTEVRYTGGNVDYLSRRHFFSDWFATTPRNARDVTPDISPDYATADKQLNRKPDGGEYIPGLGIHSRKINYIPGKAISQQVLDQMRNGDYVGVYSPLEGLDVSHVGIVVRHDGQVWFRFSSTKEPFVSINRATSAIPS</sequence>
<reference evidence="1" key="1">
    <citation type="submission" date="2018-11" db="EMBL/GenBank/DDBJ databases">
        <authorList>
            <consortium name="PulseNet: The National Subtyping Network for Foodborne Disease Surveillance"/>
            <person name="Tarr C.L."/>
            <person name="Trees E."/>
            <person name="Katz L.S."/>
            <person name="Carleton-Romer H.A."/>
            <person name="Stroika S."/>
            <person name="Kucerova Z."/>
            <person name="Roache K.F."/>
            <person name="Sabol A.L."/>
            <person name="Besser J."/>
            <person name="Gerner-Smidt P."/>
        </authorList>
    </citation>
    <scope>NUCLEOTIDE SEQUENCE [LARGE SCALE GENOMIC DNA]</scope>
    <source>
        <strain evidence="1">PNUSAS059842</strain>
    </source>
</reference>
<name>A0A3J4PFE3_SALER</name>
<accession>A0A3J4PFE3</accession>
<protein>
    <submittedName>
        <fullName evidence="1">DUF1460 domain-containing protein</fullName>
    </submittedName>
</protein>
<dbReference type="AlphaFoldDB" id="A0A3J4PFE3"/>
<dbReference type="Gene3D" id="1.10.3670.10">
    <property type="entry name" value="Putative xylanase like domain"/>
    <property type="match status" value="1"/>
</dbReference>
<dbReference type="Pfam" id="PF07313">
    <property type="entry name" value="AmiA-like"/>
    <property type="match status" value="1"/>
</dbReference>
<dbReference type="Gene3D" id="2.30.260.10">
    <property type="entry name" value="putative xylanase like domain"/>
    <property type="match status" value="1"/>
</dbReference>
<dbReference type="SUPFAM" id="SSF54001">
    <property type="entry name" value="Cysteine proteinases"/>
    <property type="match status" value="1"/>
</dbReference>
<proteinExistence type="predicted"/>
<evidence type="ECO:0000313" key="1">
    <source>
        <dbReference type="EMBL" id="MFK55348.1"/>
    </source>
</evidence>
<organism evidence="1">
    <name type="scientific">Salmonella enterica</name>
    <name type="common">Salmonella choleraesuis</name>
    <dbReference type="NCBI Taxonomy" id="28901"/>
    <lineage>
        <taxon>Bacteria</taxon>
        <taxon>Pseudomonadati</taxon>
        <taxon>Pseudomonadota</taxon>
        <taxon>Gammaproteobacteria</taxon>
        <taxon>Enterobacterales</taxon>
        <taxon>Enterobacteriaceae</taxon>
        <taxon>Salmonella</taxon>
    </lineage>
</organism>
<dbReference type="Proteomes" id="UP000839509">
    <property type="component" value="Unassembled WGS sequence"/>
</dbReference>
<dbReference type="InterPro" id="IPR038765">
    <property type="entry name" value="Papain-like_cys_pep_sf"/>
</dbReference>
<comment type="caution">
    <text evidence="1">The sequence shown here is derived from an EMBL/GenBank/DDBJ whole genome shotgun (WGS) entry which is preliminary data.</text>
</comment>
<gene>
    <name evidence="1" type="ORF">EEM01_03750</name>
</gene>
<dbReference type="InterPro" id="IPR010846">
    <property type="entry name" value="AmiA-like"/>
</dbReference>
<dbReference type="EMBL" id="RMTL01000002">
    <property type="protein sequence ID" value="MFK55348.1"/>
    <property type="molecule type" value="Genomic_DNA"/>
</dbReference>